<dbReference type="InterPro" id="IPR052541">
    <property type="entry name" value="SQRD"/>
</dbReference>
<dbReference type="Gene3D" id="3.50.50.60">
    <property type="entry name" value="FAD/NAD(P)-binding domain"/>
    <property type="match status" value="2"/>
</dbReference>
<protein>
    <submittedName>
        <fullName evidence="1">FAD-dependent pyridine nucleotide-disulphide oxidoreductase</fullName>
    </submittedName>
</protein>
<dbReference type="PRINTS" id="PR00368">
    <property type="entry name" value="FADPNR"/>
</dbReference>
<reference evidence="1 2" key="1">
    <citation type="submission" date="2006-06" db="EMBL/GenBank/DDBJ databases">
        <title>Complete sequence of Rubrobacter xylanophilus DSM 9941.</title>
        <authorList>
            <consortium name="US DOE Joint Genome Institute"/>
            <person name="Copeland A."/>
            <person name="Lucas S."/>
            <person name="Lapidus A."/>
            <person name="Barry K."/>
            <person name="Detter J.C."/>
            <person name="Glavina del Rio T."/>
            <person name="Hammon N."/>
            <person name="Israni S."/>
            <person name="Dalin E."/>
            <person name="Tice H."/>
            <person name="Pitluck S."/>
            <person name="Munk A.C."/>
            <person name="Brettin T."/>
            <person name="Bruce D."/>
            <person name="Han C."/>
            <person name="Tapia R."/>
            <person name="Gilna P."/>
            <person name="Schmutz J."/>
            <person name="Larimer F."/>
            <person name="Land M."/>
            <person name="Hauser L."/>
            <person name="Kyrpides N."/>
            <person name="Lykidis A."/>
            <person name="da Costa M.S."/>
            <person name="Rainey F.A."/>
            <person name="Empadinhas N."/>
            <person name="Jolivet E."/>
            <person name="Battista J.R."/>
            <person name="Richardson P."/>
        </authorList>
    </citation>
    <scope>NUCLEOTIDE SEQUENCE [LARGE SCALE GENOMIC DNA]</scope>
    <source>
        <strain evidence="2">DSM 9941 / NBRC 16129 / PRD-1</strain>
    </source>
</reference>
<organism evidence="1 2">
    <name type="scientific">Rubrobacter xylanophilus (strain DSM 9941 / JCM 11954 / NBRC 16129 / PRD-1)</name>
    <dbReference type="NCBI Taxonomy" id="266117"/>
    <lineage>
        <taxon>Bacteria</taxon>
        <taxon>Bacillati</taxon>
        <taxon>Actinomycetota</taxon>
        <taxon>Rubrobacteria</taxon>
        <taxon>Rubrobacterales</taxon>
        <taxon>Rubrobacteraceae</taxon>
        <taxon>Rubrobacter</taxon>
    </lineage>
</organism>
<gene>
    <name evidence="1" type="ordered locus">Rxyl_1616</name>
</gene>
<dbReference type="STRING" id="266117.Rxyl_1616"/>
<dbReference type="OrthoDB" id="9802771at2"/>
<accession>Q1AVK1</accession>
<dbReference type="PANTHER" id="PTHR43755:SF1">
    <property type="entry name" value="FAD-DEPENDENT PYRIDINE NUCLEOTIDE-DISULPHIDE OXIDOREDUCTASE"/>
    <property type="match status" value="1"/>
</dbReference>
<sequence>MPTASIAVVGAGPGGVAAARRLRGHARVVLVEREGEAWYLPGTVPTLLGEAPAERWRARLSPAGVGVVPGEAAEVSGGSVRLGGGAVVRADAVIAAPGLALDAAAVPEAANVFAFWSPSGAARATRAVRSLREGVVAVVVAALPYRCPPAPYGVAMQLAGLYRSLGRGVHAVLTTPEEEPLQALGEEVSRFLRRSCASEGVELVTAFRPELASLASGSLRSRDGASVGFDLALVVPPHRRSPLLAGLPGEGPLVEVSSRFETAEEGLYVVGDAAGTGLPRAADAAAAAGTTAAEDALRRLGLLEEAAAHLPAPECYVGHGGGRYSRISLRYPEGLPPRGGARVAIEGPSASLAAGFEEAFHSWRALREENA</sequence>
<dbReference type="KEGG" id="rxy:Rxyl_1616"/>
<dbReference type="Proteomes" id="UP000006637">
    <property type="component" value="Chromosome"/>
</dbReference>
<dbReference type="AlphaFoldDB" id="Q1AVK1"/>
<dbReference type="PANTHER" id="PTHR43755">
    <property type="match status" value="1"/>
</dbReference>
<dbReference type="EMBL" id="CP000386">
    <property type="protein sequence ID" value="ABG04577.1"/>
    <property type="molecule type" value="Genomic_DNA"/>
</dbReference>
<evidence type="ECO:0000313" key="1">
    <source>
        <dbReference type="EMBL" id="ABG04577.1"/>
    </source>
</evidence>
<dbReference type="SUPFAM" id="SSF51905">
    <property type="entry name" value="FAD/NAD(P)-binding domain"/>
    <property type="match status" value="2"/>
</dbReference>
<dbReference type="InterPro" id="IPR036188">
    <property type="entry name" value="FAD/NAD-bd_sf"/>
</dbReference>
<name>Q1AVK1_RUBXD</name>
<proteinExistence type="predicted"/>
<dbReference type="eggNOG" id="COG0446">
    <property type="taxonomic scope" value="Bacteria"/>
</dbReference>
<evidence type="ECO:0000313" key="2">
    <source>
        <dbReference type="Proteomes" id="UP000006637"/>
    </source>
</evidence>
<dbReference type="HOGENOM" id="CLU_030742_5_1_11"/>
<dbReference type="RefSeq" id="WP_011564594.1">
    <property type="nucleotide sequence ID" value="NC_008148.1"/>
</dbReference>
<keyword evidence="2" id="KW-1185">Reference proteome</keyword>